<dbReference type="SMART" id="SM00880">
    <property type="entry name" value="CHAD"/>
    <property type="match status" value="1"/>
</dbReference>
<feature type="domain" description="CHAD" evidence="1">
    <location>
        <begin position="8"/>
        <end position="304"/>
    </location>
</feature>
<evidence type="ECO:0000313" key="2">
    <source>
        <dbReference type="EMBL" id="QIZ70647.1"/>
    </source>
</evidence>
<keyword evidence="3" id="KW-1185">Reference proteome</keyword>
<dbReference type="PANTHER" id="PTHR39339">
    <property type="entry name" value="SLR1444 PROTEIN"/>
    <property type="match status" value="1"/>
</dbReference>
<dbReference type="AlphaFoldDB" id="A0A6H1TWW9"/>
<reference evidence="2 3" key="1">
    <citation type="submission" date="2020-04" db="EMBL/GenBank/DDBJ databases">
        <authorList>
            <person name="Basu S."/>
            <person name="Maruthanayagam V."/>
            <person name="Chakraborty S."/>
            <person name="Pramanik A."/>
            <person name="Mukherjee J."/>
            <person name="Brink B."/>
        </authorList>
    </citation>
    <scope>NUCLEOTIDE SEQUENCE [LARGE SCALE GENOMIC DNA]</scope>
    <source>
        <strain evidence="2 3">AP17</strain>
    </source>
</reference>
<dbReference type="EMBL" id="CP051167">
    <property type="protein sequence ID" value="QIZ70647.1"/>
    <property type="molecule type" value="Genomic_DNA"/>
</dbReference>
<dbReference type="PROSITE" id="PS51708">
    <property type="entry name" value="CHAD"/>
    <property type="match status" value="1"/>
</dbReference>
<dbReference type="RefSeq" id="WP_168568802.1">
    <property type="nucleotide sequence ID" value="NZ_CP051167.1"/>
</dbReference>
<dbReference type="Pfam" id="PF05235">
    <property type="entry name" value="CHAD"/>
    <property type="match status" value="1"/>
</dbReference>
<evidence type="ECO:0000313" key="3">
    <source>
        <dbReference type="Proteomes" id="UP000500857"/>
    </source>
</evidence>
<protein>
    <submittedName>
        <fullName evidence="2">CHAD domain-containing protein</fullName>
    </submittedName>
</protein>
<dbReference type="KEGG" id="oxy:HCG48_08700"/>
<gene>
    <name evidence="2" type="ORF">HCG48_08700</name>
</gene>
<dbReference type="Proteomes" id="UP000500857">
    <property type="component" value="Chromosome"/>
</dbReference>
<name>A0A6H1TWW9_9CYAN</name>
<evidence type="ECO:0000259" key="1">
    <source>
        <dbReference type="PROSITE" id="PS51708"/>
    </source>
</evidence>
<dbReference type="InterPro" id="IPR007899">
    <property type="entry name" value="CHAD_dom"/>
</dbReference>
<accession>A0A6H1TWW9</accession>
<dbReference type="InterPro" id="IPR038186">
    <property type="entry name" value="CHAD_dom_sf"/>
</dbReference>
<dbReference type="Gene3D" id="1.40.20.10">
    <property type="entry name" value="CHAD domain"/>
    <property type="match status" value="1"/>
</dbReference>
<dbReference type="PANTHER" id="PTHR39339:SF1">
    <property type="entry name" value="CHAD DOMAIN-CONTAINING PROTEIN"/>
    <property type="match status" value="1"/>
</dbReference>
<proteinExistence type="predicted"/>
<sequence length="311" mass="36446">MAYRIQEQETIDRGIKRIVGDEIELAIADLRGHTHLAQEEAIHDARKRLKKLRAVARLVRFGIGDEAYRRENQTWRDAGRLLSDVRDASVYVETLDKLKSAYANYIAADAFSTTRSSLVDRRDAILKQHLGEDNKMEQAAAKIEQSRTQVEEWNLGDRDWEAIAPGFQRIYKQGRKALQHAFENRSIENFHDWRKRVKDFWYHLRILESIWPSLMNQMQTEAKQLSDYLGDDHDLAVLRQLLVEYPKLCPDREEFEALIASIDLRRNQLQRSAKVLGDRLYAEKASAFVDRLGHYWYTWKAEQSEAIGDWN</sequence>
<organism evidence="2 3">
    <name type="scientific">Oxynema aestuarii AP17</name>
    <dbReference type="NCBI Taxonomy" id="2064643"/>
    <lineage>
        <taxon>Bacteria</taxon>
        <taxon>Bacillati</taxon>
        <taxon>Cyanobacteriota</taxon>
        <taxon>Cyanophyceae</taxon>
        <taxon>Oscillatoriophycideae</taxon>
        <taxon>Oscillatoriales</taxon>
        <taxon>Oscillatoriaceae</taxon>
        <taxon>Oxynema</taxon>
        <taxon>Oxynema aestuarii</taxon>
    </lineage>
</organism>